<organism evidence="1 2">
    <name type="scientific">Nitrosomonas communis</name>
    <dbReference type="NCBI Taxonomy" id="44574"/>
    <lineage>
        <taxon>Bacteria</taxon>
        <taxon>Pseudomonadati</taxon>
        <taxon>Pseudomonadota</taxon>
        <taxon>Betaproteobacteria</taxon>
        <taxon>Nitrosomonadales</taxon>
        <taxon>Nitrosomonadaceae</taxon>
        <taxon>Nitrosomonas</taxon>
    </lineage>
</organism>
<gene>
    <name evidence="1" type="ORF">SAMN05421863_102247</name>
</gene>
<evidence type="ECO:0000313" key="1">
    <source>
        <dbReference type="EMBL" id="SFM30500.1"/>
    </source>
</evidence>
<protein>
    <submittedName>
        <fullName evidence="1">Uncharacterized protein</fullName>
    </submittedName>
</protein>
<keyword evidence="2" id="KW-1185">Reference proteome</keyword>
<accession>A0A1I4PSK2</accession>
<dbReference type="EMBL" id="FOUB01000022">
    <property type="protein sequence ID" value="SFM30500.1"/>
    <property type="molecule type" value="Genomic_DNA"/>
</dbReference>
<evidence type="ECO:0000313" key="2">
    <source>
        <dbReference type="Proteomes" id="UP000183287"/>
    </source>
</evidence>
<dbReference type="AlphaFoldDB" id="A0A1I4PSK2"/>
<dbReference type="Proteomes" id="UP000183287">
    <property type="component" value="Unassembled WGS sequence"/>
</dbReference>
<name>A0A1I4PSK2_9PROT</name>
<sequence>MSYLYKAHCYDTTAELHAVIAADCFHTDGQKIVQCMPTVSGFDMSIYDIPSNMTQTISITPVQIECAPDLTNIIDLSWKIVLVFVVAWAARQLIFTAKTS</sequence>
<reference evidence="2" key="1">
    <citation type="submission" date="2016-10" db="EMBL/GenBank/DDBJ databases">
        <authorList>
            <person name="Varghese N."/>
            <person name="Submissions S."/>
        </authorList>
    </citation>
    <scope>NUCLEOTIDE SEQUENCE [LARGE SCALE GENOMIC DNA]</scope>
    <source>
        <strain evidence="2">Nm44</strain>
    </source>
</reference>
<proteinExistence type="predicted"/>